<evidence type="ECO:0000313" key="2">
    <source>
        <dbReference type="EMBL" id="KAG2228360.1"/>
    </source>
</evidence>
<keyword evidence="1" id="KW-0472">Membrane</keyword>
<reference evidence="2 3" key="1">
    <citation type="submission" date="2020-12" db="EMBL/GenBank/DDBJ databases">
        <title>Metabolic potential, ecology and presence of endohyphal bacteria is reflected in genomic diversity of Mucoromycotina.</title>
        <authorList>
            <person name="Muszewska A."/>
            <person name="Okrasinska A."/>
            <person name="Steczkiewicz K."/>
            <person name="Drgas O."/>
            <person name="Orlowska M."/>
            <person name="Perlinska-Lenart U."/>
            <person name="Aleksandrzak-Piekarczyk T."/>
            <person name="Szatraj K."/>
            <person name="Zielenkiewicz U."/>
            <person name="Pilsyk S."/>
            <person name="Malc E."/>
            <person name="Mieczkowski P."/>
            <person name="Kruszewska J.S."/>
            <person name="Biernat P."/>
            <person name="Pawlowska J."/>
        </authorList>
    </citation>
    <scope>NUCLEOTIDE SEQUENCE [LARGE SCALE GENOMIC DNA]</scope>
    <source>
        <strain evidence="2 3">CBS 142.35</strain>
    </source>
</reference>
<feature type="transmembrane region" description="Helical" evidence="1">
    <location>
        <begin position="167"/>
        <end position="185"/>
    </location>
</feature>
<gene>
    <name evidence="2" type="ORF">INT45_011152</name>
</gene>
<keyword evidence="1" id="KW-0812">Transmembrane</keyword>
<evidence type="ECO:0000313" key="3">
    <source>
        <dbReference type="Proteomes" id="UP000646827"/>
    </source>
</evidence>
<dbReference type="OrthoDB" id="2290461at2759"/>
<dbReference type="EMBL" id="JAEPRB010000001">
    <property type="protein sequence ID" value="KAG2228360.1"/>
    <property type="molecule type" value="Genomic_DNA"/>
</dbReference>
<sequence length="190" mass="21889">MYFCHGCYQVKAETASLGRNTPDKTCDACRGCDTPRRVIPFDGMVFLDSLDEESHGINEEFHQPNDQGMYTFTSYVCIDPELELMGDRQVMDWILDVVGQERVRQHERMPVYDCHGRGKLRYAKVERKENGDNVTTGLHGLKLKCPKMMKDQLCYLIKVTSRHEYDFAIAGFGVISLLLRAMVLLDRPWT</sequence>
<comment type="caution">
    <text evidence="2">The sequence shown here is derived from an EMBL/GenBank/DDBJ whole genome shotgun (WGS) entry which is preliminary data.</text>
</comment>
<organism evidence="2 3">
    <name type="scientific">Circinella minor</name>
    <dbReference type="NCBI Taxonomy" id="1195481"/>
    <lineage>
        <taxon>Eukaryota</taxon>
        <taxon>Fungi</taxon>
        <taxon>Fungi incertae sedis</taxon>
        <taxon>Mucoromycota</taxon>
        <taxon>Mucoromycotina</taxon>
        <taxon>Mucoromycetes</taxon>
        <taxon>Mucorales</taxon>
        <taxon>Lichtheimiaceae</taxon>
        <taxon>Circinella</taxon>
    </lineage>
</organism>
<evidence type="ECO:0000256" key="1">
    <source>
        <dbReference type="SAM" id="Phobius"/>
    </source>
</evidence>
<keyword evidence="3" id="KW-1185">Reference proteome</keyword>
<name>A0A8H7SGZ2_9FUNG</name>
<dbReference type="Proteomes" id="UP000646827">
    <property type="component" value="Unassembled WGS sequence"/>
</dbReference>
<dbReference type="AlphaFoldDB" id="A0A8H7SGZ2"/>
<protein>
    <submittedName>
        <fullName evidence="2">Uncharacterized protein</fullName>
    </submittedName>
</protein>
<keyword evidence="1" id="KW-1133">Transmembrane helix</keyword>
<accession>A0A8H7SGZ2</accession>
<proteinExistence type="predicted"/>